<evidence type="ECO:0000259" key="3">
    <source>
        <dbReference type="Pfam" id="PF09985"/>
    </source>
</evidence>
<sequence length="256" mass="26382">MSVLLAAFLPAALLSATVLLSVPDPAGDANGDGSYQLPARPAVSAAMLDLRLFRAENVGGKLQLSTALGAVGNPWQAPAGFSGLNLDIFVKTGPGGADDLGNLGLRTVQPPGWQEHYRVNGFVAQHFSADTAGKVRLDSGAPRVSLRGTDIVIDTDIQAGAYSYWVMTSLYTPFSPDGVARPGGDTSLSALRSAREGTPAPIDVLLSGDQKSVYTSGALSSVGQVRDVRALTLLGLAVTGLVVASILGVLAWRRGA</sequence>
<evidence type="ECO:0000313" key="4">
    <source>
        <dbReference type="EMBL" id="UWX63595.1"/>
    </source>
</evidence>
<feature type="signal peptide" evidence="2">
    <location>
        <begin position="1"/>
        <end position="26"/>
    </location>
</feature>
<feature type="chain" id="PRO_5046172267" evidence="2">
    <location>
        <begin position="27"/>
        <end position="256"/>
    </location>
</feature>
<dbReference type="Pfam" id="PF09985">
    <property type="entry name" value="Glucodextran_C"/>
    <property type="match status" value="1"/>
</dbReference>
<keyword evidence="1" id="KW-1133">Transmembrane helix</keyword>
<evidence type="ECO:0000256" key="2">
    <source>
        <dbReference type="SAM" id="SignalP"/>
    </source>
</evidence>
<keyword evidence="1" id="KW-0472">Membrane</keyword>
<feature type="domain" description="Glucodextranase-like C-terminal" evidence="3">
    <location>
        <begin position="20"/>
        <end position="135"/>
    </location>
</feature>
<keyword evidence="5" id="KW-1185">Reference proteome</keyword>
<dbReference type="RefSeq" id="WP_260559880.1">
    <property type="nucleotide sequence ID" value="NZ_BAABEC010000125.1"/>
</dbReference>
<dbReference type="InterPro" id="IPR019248">
    <property type="entry name" value="Glucodextran_C"/>
</dbReference>
<dbReference type="SUPFAM" id="SSF49344">
    <property type="entry name" value="CBD9-like"/>
    <property type="match status" value="1"/>
</dbReference>
<reference evidence="4" key="1">
    <citation type="submission" date="2022-09" db="EMBL/GenBank/DDBJ databases">
        <title>genome sequence of Deinococcus rubellus.</title>
        <authorList>
            <person name="Srinivasan S."/>
        </authorList>
    </citation>
    <scope>NUCLEOTIDE SEQUENCE</scope>
    <source>
        <strain evidence="4">Ant6</strain>
    </source>
</reference>
<dbReference type="Gene3D" id="2.60.40.1190">
    <property type="match status" value="1"/>
</dbReference>
<keyword evidence="1" id="KW-0812">Transmembrane</keyword>
<evidence type="ECO:0000313" key="5">
    <source>
        <dbReference type="Proteomes" id="UP001060261"/>
    </source>
</evidence>
<gene>
    <name evidence="4" type="ORF">N0D28_12740</name>
</gene>
<keyword evidence="2" id="KW-0732">Signal</keyword>
<dbReference type="EMBL" id="CP104213">
    <property type="protein sequence ID" value="UWX63595.1"/>
    <property type="molecule type" value="Genomic_DNA"/>
</dbReference>
<accession>A0ABY5YFH6</accession>
<organism evidence="4 5">
    <name type="scientific">Deinococcus rubellus</name>
    <dbReference type="NCBI Taxonomy" id="1889240"/>
    <lineage>
        <taxon>Bacteria</taxon>
        <taxon>Thermotogati</taxon>
        <taxon>Deinococcota</taxon>
        <taxon>Deinococci</taxon>
        <taxon>Deinococcales</taxon>
        <taxon>Deinococcaceae</taxon>
        <taxon>Deinococcus</taxon>
    </lineage>
</organism>
<feature type="transmembrane region" description="Helical" evidence="1">
    <location>
        <begin position="230"/>
        <end position="252"/>
    </location>
</feature>
<dbReference type="Proteomes" id="UP001060261">
    <property type="component" value="Chromosome"/>
</dbReference>
<protein>
    <submittedName>
        <fullName evidence="4">Regulator</fullName>
    </submittedName>
</protein>
<proteinExistence type="predicted"/>
<name>A0ABY5YFH6_9DEIO</name>
<evidence type="ECO:0000256" key="1">
    <source>
        <dbReference type="SAM" id="Phobius"/>
    </source>
</evidence>